<dbReference type="AlphaFoldDB" id="A0A9P6DX53"/>
<keyword evidence="1" id="KW-0812">Transmembrane</keyword>
<sequence>MDSIQAMGTILTARWAFNGKLLRARIVPPRIGNDGVSWFTIAIAVMTFVQTMLPGMLNQSQVRQLAVAMIVFIFLFLLLMITIPATTIPHYYGDTGAWCWIIDTRGEASRLRIGSEYAYFWLAATVSFVLYGTIVVNWLREATATRDRRRHRRGTIYGMVSNSLHCGGIPNIPRSISAMEAEGPYAPAWVYPPCSHYHRVLGCGQCPPVAPHRPPIWFFRFPGGR</sequence>
<keyword evidence="1" id="KW-0472">Membrane</keyword>
<name>A0A9P6DX53_9AGAM</name>
<evidence type="ECO:0000313" key="3">
    <source>
        <dbReference type="Proteomes" id="UP000886523"/>
    </source>
</evidence>
<evidence type="ECO:0008006" key="4">
    <source>
        <dbReference type="Google" id="ProtNLM"/>
    </source>
</evidence>
<feature type="transmembrane region" description="Helical" evidence="1">
    <location>
        <begin position="35"/>
        <end position="53"/>
    </location>
</feature>
<keyword evidence="3" id="KW-1185">Reference proteome</keyword>
<evidence type="ECO:0000313" key="2">
    <source>
        <dbReference type="EMBL" id="KAF9514268.1"/>
    </source>
</evidence>
<evidence type="ECO:0000256" key="1">
    <source>
        <dbReference type="SAM" id="Phobius"/>
    </source>
</evidence>
<organism evidence="2 3">
    <name type="scientific">Hydnum rufescens UP504</name>
    <dbReference type="NCBI Taxonomy" id="1448309"/>
    <lineage>
        <taxon>Eukaryota</taxon>
        <taxon>Fungi</taxon>
        <taxon>Dikarya</taxon>
        <taxon>Basidiomycota</taxon>
        <taxon>Agaricomycotina</taxon>
        <taxon>Agaricomycetes</taxon>
        <taxon>Cantharellales</taxon>
        <taxon>Hydnaceae</taxon>
        <taxon>Hydnum</taxon>
    </lineage>
</organism>
<dbReference type="OrthoDB" id="100006at2759"/>
<gene>
    <name evidence="2" type="ORF">BS47DRAFT_882419</name>
</gene>
<feature type="transmembrane region" description="Helical" evidence="1">
    <location>
        <begin position="65"/>
        <end position="85"/>
    </location>
</feature>
<dbReference type="EMBL" id="MU128962">
    <property type="protein sequence ID" value="KAF9514268.1"/>
    <property type="molecule type" value="Genomic_DNA"/>
</dbReference>
<accession>A0A9P6DX53</accession>
<feature type="transmembrane region" description="Helical" evidence="1">
    <location>
        <begin position="118"/>
        <end position="139"/>
    </location>
</feature>
<comment type="caution">
    <text evidence="2">The sequence shown here is derived from an EMBL/GenBank/DDBJ whole genome shotgun (WGS) entry which is preliminary data.</text>
</comment>
<keyword evidence="1" id="KW-1133">Transmembrane helix</keyword>
<dbReference type="Proteomes" id="UP000886523">
    <property type="component" value="Unassembled WGS sequence"/>
</dbReference>
<proteinExistence type="predicted"/>
<protein>
    <recommendedName>
        <fullName evidence="4">Glucose receptor Git3 N-terminal domain-containing protein</fullName>
    </recommendedName>
</protein>
<reference evidence="2" key="1">
    <citation type="journal article" date="2020" name="Nat. Commun.">
        <title>Large-scale genome sequencing of mycorrhizal fungi provides insights into the early evolution of symbiotic traits.</title>
        <authorList>
            <person name="Miyauchi S."/>
            <person name="Kiss E."/>
            <person name="Kuo A."/>
            <person name="Drula E."/>
            <person name="Kohler A."/>
            <person name="Sanchez-Garcia M."/>
            <person name="Morin E."/>
            <person name="Andreopoulos B."/>
            <person name="Barry K.W."/>
            <person name="Bonito G."/>
            <person name="Buee M."/>
            <person name="Carver A."/>
            <person name="Chen C."/>
            <person name="Cichocki N."/>
            <person name="Clum A."/>
            <person name="Culley D."/>
            <person name="Crous P.W."/>
            <person name="Fauchery L."/>
            <person name="Girlanda M."/>
            <person name="Hayes R.D."/>
            <person name="Keri Z."/>
            <person name="LaButti K."/>
            <person name="Lipzen A."/>
            <person name="Lombard V."/>
            <person name="Magnuson J."/>
            <person name="Maillard F."/>
            <person name="Murat C."/>
            <person name="Nolan M."/>
            <person name="Ohm R.A."/>
            <person name="Pangilinan J."/>
            <person name="Pereira M.F."/>
            <person name="Perotto S."/>
            <person name="Peter M."/>
            <person name="Pfister S."/>
            <person name="Riley R."/>
            <person name="Sitrit Y."/>
            <person name="Stielow J.B."/>
            <person name="Szollosi G."/>
            <person name="Zifcakova L."/>
            <person name="Stursova M."/>
            <person name="Spatafora J.W."/>
            <person name="Tedersoo L."/>
            <person name="Vaario L.M."/>
            <person name="Yamada A."/>
            <person name="Yan M."/>
            <person name="Wang P."/>
            <person name="Xu J."/>
            <person name="Bruns T."/>
            <person name="Baldrian P."/>
            <person name="Vilgalys R."/>
            <person name="Dunand C."/>
            <person name="Henrissat B."/>
            <person name="Grigoriev I.V."/>
            <person name="Hibbett D."/>
            <person name="Nagy L.G."/>
            <person name="Martin F.M."/>
        </authorList>
    </citation>
    <scope>NUCLEOTIDE SEQUENCE</scope>
    <source>
        <strain evidence="2">UP504</strain>
    </source>
</reference>